<evidence type="ECO:0000313" key="9">
    <source>
        <dbReference type="EMBL" id="KAJ3483621.1"/>
    </source>
</evidence>
<reference evidence="9" key="1">
    <citation type="submission" date="2022-07" db="EMBL/GenBank/DDBJ databases">
        <title>Genome Sequence of Physisporinus lineatus.</title>
        <authorList>
            <person name="Buettner E."/>
        </authorList>
    </citation>
    <scope>NUCLEOTIDE SEQUENCE</scope>
    <source>
        <strain evidence="9">VT162</strain>
    </source>
</reference>
<dbReference type="EMBL" id="JANAWD010000221">
    <property type="protein sequence ID" value="KAJ3483621.1"/>
    <property type="molecule type" value="Genomic_DNA"/>
</dbReference>
<evidence type="ECO:0000259" key="8">
    <source>
        <dbReference type="Pfam" id="PF04034"/>
    </source>
</evidence>
<evidence type="ECO:0000256" key="3">
    <source>
        <dbReference type="ARBA" id="ARBA00022552"/>
    </source>
</evidence>
<keyword evidence="4 6" id="KW-0808">Transferase</keyword>
<dbReference type="Proteomes" id="UP001212997">
    <property type="component" value="Unassembled WGS sequence"/>
</dbReference>
<dbReference type="GO" id="GO:0000455">
    <property type="term" value="P:enzyme-directed rRNA pseudouridine synthesis"/>
    <property type="evidence" value="ECO:0007669"/>
    <property type="project" value="UniProtKB-UniRule"/>
</dbReference>
<comment type="catalytic activity">
    <reaction evidence="6">
        <text>N(1)-methylpseudouridine(1191) in yeast 18S rRNA + S-adenosyl-L-methionine = N(1)-methyl-N(3)-[(3S)-3-amino-3-carboxypropyl]pseudouridine(1191) in yeast 18S rRNA + S-methyl-5'-thioadenosine + H(+)</text>
        <dbReference type="Rhea" id="RHEA:63300"/>
        <dbReference type="Rhea" id="RHEA-COMP:13852"/>
        <dbReference type="Rhea" id="RHEA-COMP:16309"/>
        <dbReference type="ChEBI" id="CHEBI:15378"/>
        <dbReference type="ChEBI" id="CHEBI:17509"/>
        <dbReference type="ChEBI" id="CHEBI:59789"/>
        <dbReference type="ChEBI" id="CHEBI:74890"/>
        <dbReference type="ChEBI" id="CHEBI:146234"/>
    </reaction>
</comment>
<comment type="catalytic activity">
    <reaction evidence="6">
        <text>an N(1)-methylpseudouridine in rRNA + S-adenosyl-L-methionine = N(1)-methyl-N(3)-[(3S)-3-amino-3-carboxypropyl]pseudouridine in rRNA + S-methyl-5'-thioadenosine + H(+)</text>
        <dbReference type="Rhea" id="RHEA:63296"/>
        <dbReference type="Rhea" id="RHEA-COMP:11634"/>
        <dbReference type="Rhea" id="RHEA-COMP:16310"/>
        <dbReference type="ChEBI" id="CHEBI:15378"/>
        <dbReference type="ChEBI" id="CHEBI:17509"/>
        <dbReference type="ChEBI" id="CHEBI:59789"/>
        <dbReference type="ChEBI" id="CHEBI:74890"/>
        <dbReference type="ChEBI" id="CHEBI:146234"/>
        <dbReference type="EC" id="2.5.1.157"/>
    </reaction>
</comment>
<feature type="compositionally biased region" description="Low complexity" evidence="7">
    <location>
        <begin position="1"/>
        <end position="21"/>
    </location>
</feature>
<keyword evidence="5 6" id="KW-0949">S-adenosyl-L-methionine</keyword>
<name>A0AAD5V6Q6_9APHY</name>
<proteinExistence type="inferred from homology"/>
<comment type="caution">
    <text evidence="9">The sequence shown here is derived from an EMBL/GenBank/DDBJ whole genome shotgun (WGS) entry which is preliminary data.</text>
</comment>
<feature type="compositionally biased region" description="Basic and acidic residues" evidence="7">
    <location>
        <begin position="36"/>
        <end position="49"/>
    </location>
</feature>
<dbReference type="EC" id="2.5.1.157" evidence="6"/>
<organism evidence="9 10">
    <name type="scientific">Meripilus lineatus</name>
    <dbReference type="NCBI Taxonomy" id="2056292"/>
    <lineage>
        <taxon>Eukaryota</taxon>
        <taxon>Fungi</taxon>
        <taxon>Dikarya</taxon>
        <taxon>Basidiomycota</taxon>
        <taxon>Agaricomycotina</taxon>
        <taxon>Agaricomycetes</taxon>
        <taxon>Polyporales</taxon>
        <taxon>Meripilaceae</taxon>
        <taxon>Meripilus</taxon>
    </lineage>
</organism>
<dbReference type="GO" id="GO:0106388">
    <property type="term" value="F:rRNA small subunit aminocarboxypropyltransferase activity"/>
    <property type="evidence" value="ECO:0007669"/>
    <property type="project" value="UniProtKB-EC"/>
</dbReference>
<dbReference type="GO" id="GO:1904047">
    <property type="term" value="F:S-adenosyl-L-methionine binding"/>
    <property type="evidence" value="ECO:0007669"/>
    <property type="project" value="UniProtKB-UniRule"/>
</dbReference>
<feature type="region of interest" description="Disordered" evidence="7">
    <location>
        <begin position="206"/>
        <end position="247"/>
    </location>
</feature>
<keyword evidence="6" id="KW-0539">Nucleus</keyword>
<feature type="binding site" evidence="6">
    <location>
        <position position="124"/>
    </location>
    <ligand>
        <name>S-adenosyl-L-methionine</name>
        <dbReference type="ChEBI" id="CHEBI:59789"/>
    </ligand>
</feature>
<gene>
    <name evidence="6" type="primary">TSR3</name>
    <name evidence="9" type="ORF">NLI96_g6187</name>
</gene>
<feature type="binding site" evidence="6">
    <location>
        <position position="139"/>
    </location>
    <ligand>
        <name>S-adenosyl-L-methionine</name>
        <dbReference type="ChEBI" id="CHEBI:59789"/>
    </ligand>
</feature>
<evidence type="ECO:0000256" key="4">
    <source>
        <dbReference type="ARBA" id="ARBA00022679"/>
    </source>
</evidence>
<comment type="function">
    <text evidence="6">Aminocarboxypropyltransferase that catalyzes the aminocarboxypropyl transfer on pseudouridine at position 1191 (Psi1191) in 18S rRNA. It constitutes the last step in biosynthesis of the hypermodified N1-methyl-N3-(3-amino-3-carboxypropyl) pseudouridine (m1acp3-Psi) conserved in eukaryotic 18S rRNA.</text>
</comment>
<dbReference type="GO" id="GO:0030490">
    <property type="term" value="P:maturation of SSU-rRNA"/>
    <property type="evidence" value="ECO:0007669"/>
    <property type="project" value="TreeGrafter"/>
</dbReference>
<evidence type="ECO:0000256" key="1">
    <source>
        <dbReference type="ARBA" id="ARBA00022490"/>
    </source>
</evidence>
<comment type="caution">
    <text evidence="6">Lacks conserved residue(s) required for the propagation of feature annotation.</text>
</comment>
<keyword evidence="1 6" id="KW-0963">Cytoplasm</keyword>
<keyword evidence="3 6" id="KW-0698">rRNA processing</keyword>
<accession>A0AAD5V6Q6</accession>
<feature type="region of interest" description="Disordered" evidence="7">
    <location>
        <begin position="1"/>
        <end position="68"/>
    </location>
</feature>
<dbReference type="GO" id="GO:0005634">
    <property type="term" value="C:nucleus"/>
    <property type="evidence" value="ECO:0007669"/>
    <property type="project" value="UniProtKB-SubCell"/>
</dbReference>
<dbReference type="AlphaFoldDB" id="A0AAD5V6Q6"/>
<sequence>MAKGRNSSAASSSKRSGSGASKRGRGNHKSNPLNRRRYDELSEVERPESAIDEVDGEVNEENDDKKEKDIEIPVPVAIPKGTIPVSPADREIVEKNGLAVVECSWARLDDVPFGKIASPHERLLPYLVAANPVNYGKPWRLNCVEALAAAFYITGFDAYAERLLSAFGWGHSFYEVNKNLLDQYKQCNSAAEMTETQERILRDLEEAYNESRNAPDDDNDDLLVPNPNHQRHDEVEESDESESEENS</sequence>
<dbReference type="InterPro" id="IPR022968">
    <property type="entry name" value="Tsr3-like"/>
</dbReference>
<evidence type="ECO:0000256" key="6">
    <source>
        <dbReference type="HAMAP-Rule" id="MF_03146"/>
    </source>
</evidence>
<dbReference type="InterPro" id="IPR007177">
    <property type="entry name" value="Tsr3_C"/>
</dbReference>
<evidence type="ECO:0000256" key="7">
    <source>
        <dbReference type="SAM" id="MobiDB-lite"/>
    </source>
</evidence>
<evidence type="ECO:0000256" key="5">
    <source>
        <dbReference type="ARBA" id="ARBA00022691"/>
    </source>
</evidence>
<protein>
    <recommendedName>
        <fullName evidence="6">18S rRNA aminocarboxypropyltransferase</fullName>
        <ecNumber evidence="6">2.5.1.157</ecNumber>
    </recommendedName>
</protein>
<dbReference type="HAMAP" id="MF_01116">
    <property type="entry name" value="TSR3"/>
    <property type="match status" value="1"/>
</dbReference>
<evidence type="ECO:0000313" key="10">
    <source>
        <dbReference type="Proteomes" id="UP001212997"/>
    </source>
</evidence>
<dbReference type="GO" id="GO:0005737">
    <property type="term" value="C:cytoplasm"/>
    <property type="evidence" value="ECO:0007669"/>
    <property type="project" value="UniProtKB-SubCell"/>
</dbReference>
<dbReference type="PANTHER" id="PTHR20426:SF0">
    <property type="entry name" value="18S RRNA AMINOCARBOXYPROPYLTRANSFERASE"/>
    <property type="match status" value="1"/>
</dbReference>
<feature type="compositionally biased region" description="Acidic residues" evidence="7">
    <location>
        <begin position="50"/>
        <end position="62"/>
    </location>
</feature>
<dbReference type="PANTHER" id="PTHR20426">
    <property type="entry name" value="RIBOSOME BIOGENESIS PROTEIN TSR3 HOMOLOG"/>
    <property type="match status" value="1"/>
</dbReference>
<evidence type="ECO:0000256" key="2">
    <source>
        <dbReference type="ARBA" id="ARBA00022517"/>
    </source>
</evidence>
<comment type="subcellular location">
    <subcellularLocation>
        <location evidence="6">Cytoplasm</location>
    </subcellularLocation>
    <subcellularLocation>
        <location evidence="6">Nucleus</location>
    </subcellularLocation>
</comment>
<feature type="compositionally biased region" description="Acidic residues" evidence="7">
    <location>
        <begin position="235"/>
        <end position="247"/>
    </location>
</feature>
<keyword evidence="2 6" id="KW-0690">Ribosome biogenesis</keyword>
<comment type="similarity">
    <text evidence="6">Belongs to the TDD superfamily. TSR3 family.</text>
</comment>
<feature type="domain" description="16S/18S rRNA aminocarboxypropyltransferase Tsr3 C-terminal" evidence="8">
    <location>
        <begin position="79"/>
        <end position="200"/>
    </location>
</feature>
<feature type="binding site" evidence="6">
    <location>
        <position position="101"/>
    </location>
    <ligand>
        <name>S-adenosyl-L-methionine</name>
        <dbReference type="ChEBI" id="CHEBI:59789"/>
    </ligand>
</feature>
<keyword evidence="10" id="KW-1185">Reference proteome</keyword>
<dbReference type="Pfam" id="PF04034">
    <property type="entry name" value="Ribo_biogen_C"/>
    <property type="match status" value="1"/>
</dbReference>